<dbReference type="GO" id="GO:0046872">
    <property type="term" value="F:metal ion binding"/>
    <property type="evidence" value="ECO:0007669"/>
    <property type="project" value="UniProtKB-KW"/>
</dbReference>
<comment type="cofactor">
    <cofactor evidence="16">
        <name>NH4(+)</name>
        <dbReference type="ChEBI" id="CHEBI:28938"/>
    </cofactor>
    <cofactor evidence="16">
        <name>K(+)</name>
        <dbReference type="ChEBI" id="CHEBI:29103"/>
    </cofactor>
    <text evidence="16">A monovalent cation. Ammonium or potassium.</text>
</comment>
<evidence type="ECO:0000256" key="2">
    <source>
        <dbReference type="ARBA" id="ARBA00001958"/>
    </source>
</evidence>
<dbReference type="UniPathway" id="UPA00241">
    <property type="reaction ID" value="UER00352"/>
</dbReference>
<evidence type="ECO:0000256" key="8">
    <source>
        <dbReference type="ARBA" id="ARBA00022679"/>
    </source>
</evidence>
<dbReference type="Gene3D" id="3.30.420.40">
    <property type="match status" value="2"/>
</dbReference>
<feature type="binding site" evidence="16">
    <location>
        <position position="182"/>
    </location>
    <ligand>
        <name>substrate</name>
    </ligand>
</feature>
<comment type="caution">
    <text evidence="17">The sequence shown here is derived from an EMBL/GenBank/DDBJ whole genome shotgun (WGS) entry which is preliminary data.</text>
</comment>
<protein>
    <recommendedName>
        <fullName evidence="15 16">Type III pantothenate kinase</fullName>
        <ecNumber evidence="6 16">2.7.1.33</ecNumber>
    </recommendedName>
    <alternativeName>
        <fullName evidence="16">PanK-III</fullName>
    </alternativeName>
    <alternativeName>
        <fullName evidence="16">Pantothenic acid kinase</fullName>
    </alternativeName>
</protein>
<evidence type="ECO:0000313" key="17">
    <source>
        <dbReference type="EMBL" id="HGE74547.1"/>
    </source>
</evidence>
<evidence type="ECO:0000256" key="9">
    <source>
        <dbReference type="ARBA" id="ARBA00022741"/>
    </source>
</evidence>
<dbReference type="HAMAP" id="MF_01274">
    <property type="entry name" value="Pantothen_kinase_3"/>
    <property type="match status" value="1"/>
</dbReference>
<keyword evidence="9 16" id="KW-0547">Nucleotide-binding</keyword>
<evidence type="ECO:0000256" key="14">
    <source>
        <dbReference type="ARBA" id="ARBA00038036"/>
    </source>
</evidence>
<evidence type="ECO:0000256" key="16">
    <source>
        <dbReference type="HAMAP-Rule" id="MF_01274"/>
    </source>
</evidence>
<keyword evidence="7 16" id="KW-0963">Cytoplasm</keyword>
<comment type="subcellular location">
    <subcellularLocation>
        <location evidence="3 16">Cytoplasm</location>
    </subcellularLocation>
</comment>
<keyword evidence="13 16" id="KW-0173">Coenzyme A biosynthesis</keyword>
<organism evidence="17">
    <name type="scientific">Mesoaciditoga lauensis</name>
    <dbReference type="NCBI Taxonomy" id="1495039"/>
    <lineage>
        <taxon>Bacteria</taxon>
        <taxon>Thermotogati</taxon>
        <taxon>Thermotogota</taxon>
        <taxon>Thermotogae</taxon>
        <taxon>Mesoaciditogales</taxon>
        <taxon>Mesoaciditogaceae</taxon>
        <taxon>Mesoaciditoga</taxon>
    </lineage>
</organism>
<dbReference type="PANTHER" id="PTHR34265:SF1">
    <property type="entry name" value="TYPE III PANTOTHENATE KINASE"/>
    <property type="match status" value="1"/>
</dbReference>
<evidence type="ECO:0000256" key="11">
    <source>
        <dbReference type="ARBA" id="ARBA00022840"/>
    </source>
</evidence>
<dbReference type="GO" id="GO:0005524">
    <property type="term" value="F:ATP binding"/>
    <property type="evidence" value="ECO:0007669"/>
    <property type="project" value="UniProtKB-UniRule"/>
</dbReference>
<reference evidence="17" key="1">
    <citation type="journal article" date="2020" name="mSystems">
        <title>Genome- and Community-Level Interaction Insights into Carbon Utilization and Element Cycling Functions of Hydrothermarchaeota in Hydrothermal Sediment.</title>
        <authorList>
            <person name="Zhou Z."/>
            <person name="Liu Y."/>
            <person name="Xu W."/>
            <person name="Pan J."/>
            <person name="Luo Z.H."/>
            <person name="Li M."/>
        </authorList>
    </citation>
    <scope>NUCLEOTIDE SEQUENCE [LARGE SCALE GENOMIC DNA]</scope>
    <source>
        <strain evidence="17">SpSt-966</strain>
    </source>
</reference>
<comment type="subunit">
    <text evidence="5 16">Homodimer.</text>
</comment>
<dbReference type="NCBIfam" id="TIGR00671">
    <property type="entry name" value="baf"/>
    <property type="match status" value="1"/>
</dbReference>
<evidence type="ECO:0000256" key="5">
    <source>
        <dbReference type="ARBA" id="ARBA00011738"/>
    </source>
</evidence>
<evidence type="ECO:0000256" key="7">
    <source>
        <dbReference type="ARBA" id="ARBA00022490"/>
    </source>
</evidence>
<sequence length="257" mass="28631">MLLAIDVGNTNVVMGFMKNNKPFSTWRINTKNISTEDELSVHLKNFLDFSGYRFSDIEDLCVASVVPSINDVFKYYGKKYMNKNPVFVKVKDVNWINWNVWTPNEIGADRIANVIGAKELYRKDVIIVDFGTAVTIDILTDQYEGGTILPGPRTAIQSLFTSTAKLPSVEARVPDSPVGKDTVTNIQSGVMIGTMFAIDGLISLFEEEFTKTFKVISTGGYGQDISKMSTKIGEYVPDLTLQGISLFYSKKDENSSR</sequence>
<evidence type="ECO:0000256" key="15">
    <source>
        <dbReference type="ARBA" id="ARBA00040883"/>
    </source>
</evidence>
<feature type="binding site" evidence="16">
    <location>
        <position position="132"/>
    </location>
    <ligand>
        <name>ATP</name>
        <dbReference type="ChEBI" id="CHEBI:30616"/>
    </ligand>
</feature>
<dbReference type="GO" id="GO:0005737">
    <property type="term" value="C:cytoplasm"/>
    <property type="evidence" value="ECO:0007669"/>
    <property type="project" value="UniProtKB-SubCell"/>
</dbReference>
<dbReference type="EMBL" id="DTPE01000010">
    <property type="protein sequence ID" value="HGE74547.1"/>
    <property type="molecule type" value="Genomic_DNA"/>
</dbReference>
<gene>
    <name evidence="16" type="primary">coaX</name>
    <name evidence="17" type="ORF">ENX73_00270</name>
</gene>
<dbReference type="SUPFAM" id="SSF53067">
    <property type="entry name" value="Actin-like ATPase domain"/>
    <property type="match status" value="2"/>
</dbReference>
<comment type="function">
    <text evidence="16">Catalyzes the phosphorylation of pantothenate (Pan), the first step in CoA biosynthesis.</text>
</comment>
<comment type="caution">
    <text evidence="16">Lacks conserved residue(s) required for the propagation of feature annotation.</text>
</comment>
<comment type="catalytic activity">
    <reaction evidence="1 16">
        <text>(R)-pantothenate + ATP = (R)-4'-phosphopantothenate + ADP + H(+)</text>
        <dbReference type="Rhea" id="RHEA:16373"/>
        <dbReference type="ChEBI" id="CHEBI:10986"/>
        <dbReference type="ChEBI" id="CHEBI:15378"/>
        <dbReference type="ChEBI" id="CHEBI:29032"/>
        <dbReference type="ChEBI" id="CHEBI:30616"/>
        <dbReference type="ChEBI" id="CHEBI:456216"/>
        <dbReference type="EC" id="2.7.1.33"/>
    </reaction>
</comment>
<dbReference type="EC" id="2.7.1.33" evidence="6 16"/>
<comment type="cofactor">
    <cofactor evidence="2">
        <name>K(+)</name>
        <dbReference type="ChEBI" id="CHEBI:29103"/>
    </cofactor>
</comment>
<accession>A0A7V3RDF6</accession>
<keyword evidence="10 16" id="KW-0418">Kinase</keyword>
<evidence type="ECO:0000256" key="6">
    <source>
        <dbReference type="ARBA" id="ARBA00012102"/>
    </source>
</evidence>
<keyword evidence="11 16" id="KW-0067">ATP-binding</keyword>
<proteinExistence type="inferred from homology"/>
<comment type="similarity">
    <text evidence="14 16">Belongs to the type III pantothenate kinase family.</text>
</comment>
<evidence type="ECO:0000256" key="12">
    <source>
        <dbReference type="ARBA" id="ARBA00022958"/>
    </source>
</evidence>
<dbReference type="InterPro" id="IPR043129">
    <property type="entry name" value="ATPase_NBD"/>
</dbReference>
<keyword evidence="8 16" id="KW-0808">Transferase</keyword>
<dbReference type="InterPro" id="IPR004619">
    <property type="entry name" value="Type_III_PanK"/>
</dbReference>
<feature type="active site" description="Proton acceptor" evidence="16">
    <location>
        <position position="109"/>
    </location>
</feature>
<evidence type="ECO:0000256" key="13">
    <source>
        <dbReference type="ARBA" id="ARBA00022993"/>
    </source>
</evidence>
<dbReference type="CDD" id="cd24015">
    <property type="entry name" value="ASKHA_NBD_PanK-III"/>
    <property type="match status" value="1"/>
</dbReference>
<keyword evidence="16" id="KW-0479">Metal-binding</keyword>
<evidence type="ECO:0000256" key="4">
    <source>
        <dbReference type="ARBA" id="ARBA00005225"/>
    </source>
</evidence>
<dbReference type="NCBIfam" id="NF009855">
    <property type="entry name" value="PRK13321.1"/>
    <property type="match status" value="1"/>
</dbReference>
<feature type="binding site" evidence="16">
    <location>
        <begin position="107"/>
        <end position="110"/>
    </location>
    <ligand>
        <name>substrate</name>
    </ligand>
</feature>
<feature type="binding site" evidence="16">
    <location>
        <begin position="6"/>
        <end position="13"/>
    </location>
    <ligand>
        <name>ATP</name>
        <dbReference type="ChEBI" id="CHEBI:30616"/>
    </ligand>
</feature>
<evidence type="ECO:0000256" key="1">
    <source>
        <dbReference type="ARBA" id="ARBA00001206"/>
    </source>
</evidence>
<dbReference type="GO" id="GO:0015937">
    <property type="term" value="P:coenzyme A biosynthetic process"/>
    <property type="evidence" value="ECO:0007669"/>
    <property type="project" value="UniProtKB-UniRule"/>
</dbReference>
<name>A0A7V3RDF6_9BACT</name>
<keyword evidence="12 16" id="KW-0630">Potassium</keyword>
<dbReference type="PANTHER" id="PTHR34265">
    <property type="entry name" value="TYPE III PANTOTHENATE KINASE"/>
    <property type="match status" value="1"/>
</dbReference>
<dbReference type="GO" id="GO:0004594">
    <property type="term" value="F:pantothenate kinase activity"/>
    <property type="evidence" value="ECO:0007669"/>
    <property type="project" value="UniProtKB-UniRule"/>
</dbReference>
<evidence type="ECO:0000256" key="10">
    <source>
        <dbReference type="ARBA" id="ARBA00022777"/>
    </source>
</evidence>
<comment type="pathway">
    <text evidence="4 16">Cofactor biosynthesis; coenzyme A biosynthesis; CoA from (R)-pantothenate: step 1/5.</text>
</comment>
<evidence type="ECO:0000256" key="3">
    <source>
        <dbReference type="ARBA" id="ARBA00004496"/>
    </source>
</evidence>
<dbReference type="AlphaFoldDB" id="A0A7V3RDF6"/>
<dbReference type="Pfam" id="PF03309">
    <property type="entry name" value="Pan_kinase"/>
    <property type="match status" value="1"/>
</dbReference>
<dbReference type="NCBIfam" id="NF009848">
    <property type="entry name" value="PRK13318.1-6"/>
    <property type="match status" value="1"/>
</dbReference>
<feature type="binding site" evidence="16">
    <location>
        <position position="129"/>
    </location>
    <ligand>
        <name>K(+)</name>
        <dbReference type="ChEBI" id="CHEBI:29103"/>
    </ligand>
</feature>